<proteinExistence type="predicted"/>
<reference evidence="2" key="1">
    <citation type="submission" date="2021-01" db="EMBL/GenBank/DDBJ databases">
        <authorList>
            <person name="Corre E."/>
            <person name="Pelletier E."/>
            <person name="Niang G."/>
            <person name="Scheremetjew M."/>
            <person name="Finn R."/>
            <person name="Kale V."/>
            <person name="Holt S."/>
            <person name="Cochrane G."/>
            <person name="Meng A."/>
            <person name="Brown T."/>
            <person name="Cohen L."/>
        </authorList>
    </citation>
    <scope>NUCLEOTIDE SEQUENCE</scope>
    <source>
        <strain evidence="2">Clade-A-BCC118000</strain>
    </source>
</reference>
<protein>
    <submittedName>
        <fullName evidence="2">Uncharacterized protein</fullName>
    </submittedName>
</protein>
<evidence type="ECO:0000256" key="1">
    <source>
        <dbReference type="SAM" id="SignalP"/>
    </source>
</evidence>
<dbReference type="PANTHER" id="PTHR38360">
    <property type="entry name" value="OS03G0120000 PROTEIN"/>
    <property type="match status" value="1"/>
</dbReference>
<dbReference type="EMBL" id="HBDX01007907">
    <property type="protein sequence ID" value="CAD8226068.1"/>
    <property type="molecule type" value="Transcribed_RNA"/>
</dbReference>
<dbReference type="PANTHER" id="PTHR38360:SF1">
    <property type="entry name" value="F12P19.7"/>
    <property type="match status" value="1"/>
</dbReference>
<dbReference type="AlphaFoldDB" id="A0A7R9T5U0"/>
<gene>
    <name evidence="2" type="ORF">OLUC0939_LOCUS6809</name>
</gene>
<keyword evidence="1" id="KW-0732">Signal</keyword>
<evidence type="ECO:0000313" key="2">
    <source>
        <dbReference type="EMBL" id="CAD8226068.1"/>
    </source>
</evidence>
<name>A0A7R9T5U0_9CHLO</name>
<feature type="signal peptide" evidence="1">
    <location>
        <begin position="1"/>
        <end position="18"/>
    </location>
</feature>
<sequence>MSCVRLLTLLALVGTARASAVDNQACATPSTPSGTDFFPAAARLSPGNLNSGSASAFVDGGEGFNVTYAETFKVVRTKALPNVEALTYVLYQCGTTQPTQDVDGSAFPAGARFFSVPVQRVATGLSVGFGYLEQLGLRDKLKLIDPAYVHAPCVQKAEEDGTLAASHVIYDWVTSSFNYTLWNNGISANNVEMVITDEWDSGFSNSNKDVVFTPSHTNIGMLERLSMIKFISLFFNKETQASGYYADQYERWNYMAGQVAAAQARGGIPTGYKCAWVTAASGTYKITWDEYKRDICTAAGLSTHIPSAATSSAGSYTYPSKAAFLTDMANAAVVIDESYFTTPSTGATKTAVITNLAFNEAPGLPSLSPSTGMILRLDKHVSDGDPLYSHSTFYPTESLTWYEDSYVHPAMVVQDLVRLSWLNGVAGVTALQEGCPRFFRDINSNDAVVKTTANECTLWDNARVNGLCLAQLSAQRVAVAALLGASPAARIGANLVTVTFVAIATMILV</sequence>
<feature type="chain" id="PRO_5030638261" evidence="1">
    <location>
        <begin position="19"/>
        <end position="509"/>
    </location>
</feature>
<accession>A0A7R9T5U0</accession>
<organism evidence="2">
    <name type="scientific">Ostreococcus sp. 'lucimarinus'</name>
    <dbReference type="NCBI Taxonomy" id="242159"/>
    <lineage>
        <taxon>Eukaryota</taxon>
        <taxon>Viridiplantae</taxon>
        <taxon>Chlorophyta</taxon>
        <taxon>Mamiellophyceae</taxon>
        <taxon>Mamiellales</taxon>
        <taxon>Bathycoccaceae</taxon>
        <taxon>Ostreococcus</taxon>
    </lineage>
</organism>